<dbReference type="GO" id="GO:0003677">
    <property type="term" value="F:DNA binding"/>
    <property type="evidence" value="ECO:0007669"/>
    <property type="project" value="InterPro"/>
</dbReference>
<keyword evidence="2" id="KW-0255">Endonuclease</keyword>
<organism evidence="2 3">
    <name type="scientific">Candidatus Roizmanbacteria bacterium RIFCSPHIGHO2_12_FULL_41_11</name>
    <dbReference type="NCBI Taxonomy" id="1802052"/>
    <lineage>
        <taxon>Bacteria</taxon>
        <taxon>Candidatus Roizmaniibacteriota</taxon>
    </lineage>
</organism>
<dbReference type="PANTHER" id="PTHR47396">
    <property type="entry name" value="TYPE I RESTRICTION ENZYME ECOKI R PROTEIN"/>
    <property type="match status" value="1"/>
</dbReference>
<dbReference type="GO" id="GO:0005524">
    <property type="term" value="F:ATP binding"/>
    <property type="evidence" value="ECO:0007669"/>
    <property type="project" value="InterPro"/>
</dbReference>
<reference evidence="2 3" key="1">
    <citation type="journal article" date="2016" name="Nat. Commun.">
        <title>Thousands of microbial genomes shed light on interconnected biogeochemical processes in an aquifer system.</title>
        <authorList>
            <person name="Anantharaman K."/>
            <person name="Brown C.T."/>
            <person name="Hug L.A."/>
            <person name="Sharon I."/>
            <person name="Castelle C.J."/>
            <person name="Probst A.J."/>
            <person name="Thomas B.C."/>
            <person name="Singh A."/>
            <person name="Wilkins M.J."/>
            <person name="Karaoz U."/>
            <person name="Brodie E.L."/>
            <person name="Williams K.H."/>
            <person name="Hubbard S.S."/>
            <person name="Banfield J.F."/>
        </authorList>
    </citation>
    <scope>NUCLEOTIDE SEQUENCE [LARGE SCALE GENOMIC DNA]</scope>
</reference>
<comment type="caution">
    <text evidence="2">The sequence shown here is derived from an EMBL/GenBank/DDBJ whole genome shotgun (WGS) entry which is preliminary data.</text>
</comment>
<name>A0A1F7I459_9BACT</name>
<dbReference type="SUPFAM" id="SSF52540">
    <property type="entry name" value="P-loop containing nucleoside triphosphate hydrolases"/>
    <property type="match status" value="2"/>
</dbReference>
<dbReference type="GO" id="GO:0004519">
    <property type="term" value="F:endonuclease activity"/>
    <property type="evidence" value="ECO:0007669"/>
    <property type="project" value="UniProtKB-KW"/>
</dbReference>
<evidence type="ECO:0000313" key="2">
    <source>
        <dbReference type="EMBL" id="OGK38149.1"/>
    </source>
</evidence>
<keyword evidence="2" id="KW-0540">Nuclease</keyword>
<dbReference type="Proteomes" id="UP000176803">
    <property type="component" value="Unassembled WGS sequence"/>
</dbReference>
<dbReference type="InterPro" id="IPR027417">
    <property type="entry name" value="P-loop_NTPase"/>
</dbReference>
<dbReference type="GO" id="GO:0016787">
    <property type="term" value="F:hydrolase activity"/>
    <property type="evidence" value="ECO:0007669"/>
    <property type="project" value="InterPro"/>
</dbReference>
<dbReference type="PANTHER" id="PTHR47396:SF1">
    <property type="entry name" value="ATP-DEPENDENT HELICASE IRC3-RELATED"/>
    <property type="match status" value="1"/>
</dbReference>
<dbReference type="Gene3D" id="3.40.50.300">
    <property type="entry name" value="P-loop containing nucleotide triphosphate hydrolases"/>
    <property type="match status" value="1"/>
</dbReference>
<keyword evidence="2" id="KW-0378">Hydrolase</keyword>
<evidence type="ECO:0000259" key="1">
    <source>
        <dbReference type="Pfam" id="PF04851"/>
    </source>
</evidence>
<proteinExistence type="predicted"/>
<accession>A0A1F7I459</accession>
<dbReference type="GO" id="GO:0005829">
    <property type="term" value="C:cytosol"/>
    <property type="evidence" value="ECO:0007669"/>
    <property type="project" value="TreeGrafter"/>
</dbReference>
<protein>
    <submittedName>
        <fullName evidence="2">Restriction endonuclease subunit R</fullName>
    </submittedName>
</protein>
<dbReference type="InterPro" id="IPR006935">
    <property type="entry name" value="Helicase/UvrB_N"/>
</dbReference>
<dbReference type="InterPro" id="IPR050742">
    <property type="entry name" value="Helicase_Restrict-Modif_Enz"/>
</dbReference>
<dbReference type="EMBL" id="MGAC01000022">
    <property type="protein sequence ID" value="OGK38149.1"/>
    <property type="molecule type" value="Genomic_DNA"/>
</dbReference>
<dbReference type="Pfam" id="PF04851">
    <property type="entry name" value="ResIII"/>
    <property type="match status" value="1"/>
</dbReference>
<feature type="domain" description="Helicase/UvrB N-terminal" evidence="1">
    <location>
        <begin position="1"/>
        <end position="259"/>
    </location>
</feature>
<evidence type="ECO:0000313" key="3">
    <source>
        <dbReference type="Proteomes" id="UP000176803"/>
    </source>
</evidence>
<gene>
    <name evidence="2" type="ORF">A3F03_05130</name>
</gene>
<dbReference type="AlphaFoldDB" id="A0A1F7I459"/>
<dbReference type="CDD" id="cd18785">
    <property type="entry name" value="SF2_C"/>
    <property type="match status" value="1"/>
</dbReference>
<sequence>MELKEYQQKALSQVKGYLGALAKETKEGNIKHASLDAWLDVGLKNYRERQNGLGQDLPNFCLKIPTGGGKTFLAVKAIDLLNTIYLKKRTGLILWVVPTNQIYQQTIKSLRNRDHPYRQHLDIASGGQTLILEKTDRFSPLDVTENLCVLMLMLPSASRQNKETLRMFRDSGGFGDFFPAEDDILGHQKLLEQIPNLDCFSMENGFWGKQTKTSLGNTLRTLSPVIILDEGHKAYSEIAQATLRGFNPSLILELSATPVQNSNILVDIKGTDLNHEEMIKLDLHIINKIDPEWKNTLLSAVEKRNKLEEKAREYEANTNINIRPICLIQVERTGKDQRSGRFIHSEDAREYLTKIAGIPEEQVKVTSAELKEIEGIDLMTRNCSVRYIITKQALQEGWDCAFAYVLTILTNPSSKNALTQLVGRILRQPFARKTKIKELDESYVFVFQQKTVGLLTNIKDGFEQEGLGDLAGRIAIDAETNEINTEERAFNIREKFKKIAKKIILPVFAVSDSGKWRLVNYETDIASQISWNKVNLEPLFSLTLSEKEEKNIEVAVNLVDEKQGLIKSEILAKTKDGGLKIDEVFLARHILDIVPNPWIAYEFGKKVLAKLLGRYNNKIVANNFLFIIEELQKYLTKEKNHMAQEVFFDLLSKELLRFIVFGKNLGFKFRQKTIVKPGEKRLCRADGEPLQQSLFEFVSQDDFNETEKEVALYLENQEKLLFWYRNMVRGDYAIQGWHKQKVYPDFIFTGNSKIFVVETKGIHLKGSEDTDYKQTLFDLCNKEAVRKDYNELGLDLQNLNIRYEMIYGDEWQRRLNDMLE</sequence>